<comment type="function">
    <text evidence="4">Functions in the N-end rule pathway of protein degradation where it conjugates Leu, Phe and, less efficiently, Met from aminoacyl-tRNAs to the N-termini of proteins containing an N-terminal arginine or lysine.</text>
</comment>
<dbReference type="Proteomes" id="UP000234530">
    <property type="component" value="Chromosome"/>
</dbReference>
<keyword evidence="2 4" id="KW-0808">Transferase</keyword>
<keyword evidence="3 4" id="KW-0012">Acyltransferase</keyword>
<keyword evidence="1 4" id="KW-0963">Cytoplasm</keyword>
<dbReference type="GO" id="GO:0005737">
    <property type="term" value="C:cytoplasm"/>
    <property type="evidence" value="ECO:0007669"/>
    <property type="project" value="UniProtKB-SubCell"/>
</dbReference>
<comment type="subcellular location">
    <subcellularLocation>
        <location evidence="4">Cytoplasm</location>
    </subcellularLocation>
</comment>
<evidence type="ECO:0000313" key="5">
    <source>
        <dbReference type="EMBL" id="AUH66140.1"/>
    </source>
</evidence>
<comment type="catalytic activity">
    <reaction evidence="4">
        <text>N-terminal L-arginyl-[protein] + L-leucyl-tRNA(Leu) = N-terminal L-leucyl-L-arginyl-[protein] + tRNA(Leu) + H(+)</text>
        <dbReference type="Rhea" id="RHEA:50416"/>
        <dbReference type="Rhea" id="RHEA-COMP:9613"/>
        <dbReference type="Rhea" id="RHEA-COMP:9622"/>
        <dbReference type="Rhea" id="RHEA-COMP:12672"/>
        <dbReference type="Rhea" id="RHEA-COMP:12673"/>
        <dbReference type="ChEBI" id="CHEBI:15378"/>
        <dbReference type="ChEBI" id="CHEBI:64719"/>
        <dbReference type="ChEBI" id="CHEBI:78442"/>
        <dbReference type="ChEBI" id="CHEBI:78494"/>
        <dbReference type="ChEBI" id="CHEBI:133044"/>
        <dbReference type="EC" id="2.3.2.6"/>
    </reaction>
</comment>
<dbReference type="InterPro" id="IPR004616">
    <property type="entry name" value="Leu/Phe-tRNA_Trfase"/>
</dbReference>
<dbReference type="KEGG" id="pzh:CX676_03375"/>
<dbReference type="InterPro" id="IPR016181">
    <property type="entry name" value="Acyl_CoA_acyltransferase"/>
</dbReference>
<dbReference type="Gene3D" id="3.40.630.70">
    <property type="entry name" value="Leucyl/phenylalanyl-tRNA-protein transferase, C-terminal domain"/>
    <property type="match status" value="1"/>
</dbReference>
<accession>A0A2H5F3L8</accession>
<sequence>MTAEVLTPRQLLAGYAQGIFPMAASADDPTLHWFDPLRRGVLPVGGVHASRSLLRDLRRGGWSAHLDGDFDAVVSACAARDETWINAPLSELYSQLHQAGHAAALEVRHDGQFAGGIFGVTLGSAFFGESMVSARTNGSKMALIWISSQLSRCGFTLFDTQFLTPHLARMGGTEIPRASYRRQLTQALKHQADLTARPLLSADQLWQEITQTS</sequence>
<evidence type="ECO:0000256" key="1">
    <source>
        <dbReference type="ARBA" id="ARBA00022490"/>
    </source>
</evidence>
<dbReference type="AlphaFoldDB" id="A0A2H5F3L8"/>
<keyword evidence="6" id="KW-1185">Reference proteome</keyword>
<dbReference type="Pfam" id="PF03588">
    <property type="entry name" value="Leu_Phe_trans"/>
    <property type="match status" value="1"/>
</dbReference>
<dbReference type="GO" id="GO:0008914">
    <property type="term" value="F:leucyl-tRNA--protein transferase activity"/>
    <property type="evidence" value="ECO:0007669"/>
    <property type="project" value="UniProtKB-UniRule"/>
</dbReference>
<dbReference type="Gene3D" id="3.30.70.3550">
    <property type="entry name" value="Leucyl/phenylalanyl-tRNA-protein transferase, N-terminal domain"/>
    <property type="match status" value="1"/>
</dbReference>
<comment type="catalytic activity">
    <reaction evidence="4">
        <text>N-terminal L-lysyl-[protein] + L-leucyl-tRNA(Leu) = N-terminal L-leucyl-L-lysyl-[protein] + tRNA(Leu) + H(+)</text>
        <dbReference type="Rhea" id="RHEA:12340"/>
        <dbReference type="Rhea" id="RHEA-COMP:9613"/>
        <dbReference type="Rhea" id="RHEA-COMP:9622"/>
        <dbReference type="Rhea" id="RHEA-COMP:12670"/>
        <dbReference type="Rhea" id="RHEA-COMP:12671"/>
        <dbReference type="ChEBI" id="CHEBI:15378"/>
        <dbReference type="ChEBI" id="CHEBI:65249"/>
        <dbReference type="ChEBI" id="CHEBI:78442"/>
        <dbReference type="ChEBI" id="CHEBI:78494"/>
        <dbReference type="ChEBI" id="CHEBI:133043"/>
        <dbReference type="EC" id="2.3.2.6"/>
    </reaction>
</comment>
<dbReference type="InterPro" id="IPR042203">
    <property type="entry name" value="Leu/Phe-tRNA_Trfase_C"/>
</dbReference>
<dbReference type="EC" id="2.3.2.6" evidence="4"/>
<comment type="similarity">
    <text evidence="4">Belongs to the L/F-transferase family.</text>
</comment>
<dbReference type="InterPro" id="IPR042221">
    <property type="entry name" value="Leu/Phe-tRNA_Trfase_N"/>
</dbReference>
<evidence type="ECO:0000256" key="2">
    <source>
        <dbReference type="ARBA" id="ARBA00022679"/>
    </source>
</evidence>
<dbReference type="SUPFAM" id="SSF55729">
    <property type="entry name" value="Acyl-CoA N-acyltransferases (Nat)"/>
    <property type="match status" value="1"/>
</dbReference>
<dbReference type="PANTHER" id="PTHR30098:SF2">
    <property type="entry name" value="LEUCYL_PHENYLALANYL-TRNA--PROTEIN TRANSFERASE"/>
    <property type="match status" value="1"/>
</dbReference>
<dbReference type="EMBL" id="CP025430">
    <property type="protein sequence ID" value="AUH66140.1"/>
    <property type="molecule type" value="Genomic_DNA"/>
</dbReference>
<dbReference type="OrthoDB" id="9790282at2"/>
<dbReference type="HAMAP" id="MF_00688">
    <property type="entry name" value="Leu_Phe_trans"/>
    <property type="match status" value="1"/>
</dbReference>
<proteinExistence type="inferred from homology"/>
<organism evidence="5 6">
    <name type="scientific">Paracoccus zhejiangensis</name>
    <dbReference type="NCBI Taxonomy" id="1077935"/>
    <lineage>
        <taxon>Bacteria</taxon>
        <taxon>Pseudomonadati</taxon>
        <taxon>Pseudomonadota</taxon>
        <taxon>Alphaproteobacteria</taxon>
        <taxon>Rhodobacterales</taxon>
        <taxon>Paracoccaceae</taxon>
        <taxon>Paracoccus</taxon>
    </lineage>
</organism>
<dbReference type="PANTHER" id="PTHR30098">
    <property type="entry name" value="LEUCYL/PHENYLALANYL-TRNA--PROTEIN TRANSFERASE"/>
    <property type="match status" value="1"/>
</dbReference>
<dbReference type="NCBIfam" id="TIGR00667">
    <property type="entry name" value="aat"/>
    <property type="match status" value="1"/>
</dbReference>
<dbReference type="GO" id="GO:0030163">
    <property type="term" value="P:protein catabolic process"/>
    <property type="evidence" value="ECO:0007669"/>
    <property type="project" value="UniProtKB-UniRule"/>
</dbReference>
<evidence type="ECO:0000256" key="3">
    <source>
        <dbReference type="ARBA" id="ARBA00023315"/>
    </source>
</evidence>
<reference evidence="5 6" key="1">
    <citation type="journal article" date="2013" name="Antonie Van Leeuwenhoek">
        <title>Paracoccus zhejiangensis sp. nov., isolated from activated sludge in wastewater-treatment system.</title>
        <authorList>
            <person name="Wu Z.G."/>
            <person name="Zhang D.F."/>
            <person name="Liu Y.L."/>
            <person name="Wang F."/>
            <person name="Jiang X."/>
            <person name="Li C."/>
            <person name="Li S.P."/>
            <person name="Hong Q."/>
            <person name="Li W.J."/>
        </authorList>
    </citation>
    <scope>NUCLEOTIDE SEQUENCE [LARGE SCALE GENOMIC DNA]</scope>
    <source>
        <strain evidence="5 6">J6</strain>
    </source>
</reference>
<evidence type="ECO:0000256" key="4">
    <source>
        <dbReference type="HAMAP-Rule" id="MF_00688"/>
    </source>
</evidence>
<name>A0A2H5F3L8_9RHOB</name>
<gene>
    <name evidence="4" type="primary">aat</name>
    <name evidence="5" type="ORF">CX676_03375</name>
</gene>
<comment type="catalytic activity">
    <reaction evidence="4">
        <text>L-phenylalanyl-tRNA(Phe) + an N-terminal L-alpha-aminoacyl-[protein] = an N-terminal L-phenylalanyl-L-alpha-aminoacyl-[protein] + tRNA(Phe)</text>
        <dbReference type="Rhea" id="RHEA:43632"/>
        <dbReference type="Rhea" id="RHEA-COMP:9668"/>
        <dbReference type="Rhea" id="RHEA-COMP:9699"/>
        <dbReference type="Rhea" id="RHEA-COMP:10636"/>
        <dbReference type="Rhea" id="RHEA-COMP:10637"/>
        <dbReference type="ChEBI" id="CHEBI:78442"/>
        <dbReference type="ChEBI" id="CHEBI:78531"/>
        <dbReference type="ChEBI" id="CHEBI:78597"/>
        <dbReference type="ChEBI" id="CHEBI:83561"/>
        <dbReference type="EC" id="2.3.2.6"/>
    </reaction>
</comment>
<protein>
    <recommendedName>
        <fullName evidence="4">Leucyl/phenylalanyl-tRNA--protein transferase</fullName>
        <ecNumber evidence="4">2.3.2.6</ecNumber>
    </recommendedName>
    <alternativeName>
        <fullName evidence="4">L/F-transferase</fullName>
    </alternativeName>
    <alternativeName>
        <fullName evidence="4">Leucyltransferase</fullName>
    </alternativeName>
    <alternativeName>
        <fullName evidence="4">Phenyalanyltransferase</fullName>
    </alternativeName>
</protein>
<evidence type="ECO:0000313" key="6">
    <source>
        <dbReference type="Proteomes" id="UP000234530"/>
    </source>
</evidence>